<dbReference type="Gene3D" id="3.30.1150.10">
    <property type="match status" value="1"/>
</dbReference>
<dbReference type="InterPro" id="IPR008969">
    <property type="entry name" value="CarboxyPept-like_regulatory"/>
</dbReference>
<dbReference type="EMBL" id="JSVC01000021">
    <property type="protein sequence ID" value="KIC93155.1"/>
    <property type="molecule type" value="Genomic_DNA"/>
</dbReference>
<feature type="region of interest" description="Disordered" evidence="1">
    <location>
        <begin position="253"/>
        <end position="289"/>
    </location>
</feature>
<dbReference type="SUPFAM" id="SSF74653">
    <property type="entry name" value="TolA/TonB C-terminal domain"/>
    <property type="match status" value="1"/>
</dbReference>
<dbReference type="Gene3D" id="2.60.40.1120">
    <property type="entry name" value="Carboxypeptidase-like, regulatory domain"/>
    <property type="match status" value="1"/>
</dbReference>
<feature type="transmembrane region" description="Helical" evidence="2">
    <location>
        <begin position="82"/>
        <end position="103"/>
    </location>
</feature>
<dbReference type="RefSeq" id="WP_039142380.1">
    <property type="nucleotide sequence ID" value="NZ_JSVC01000021.1"/>
</dbReference>
<dbReference type="InterPro" id="IPR037682">
    <property type="entry name" value="TonB_C"/>
</dbReference>
<name>A0A0C1IG60_9BACT</name>
<evidence type="ECO:0000313" key="5">
    <source>
        <dbReference type="Proteomes" id="UP000031408"/>
    </source>
</evidence>
<dbReference type="AlphaFoldDB" id="A0A0C1IG60"/>
<evidence type="ECO:0000313" key="4">
    <source>
        <dbReference type="EMBL" id="KIC93155.1"/>
    </source>
</evidence>
<protein>
    <recommendedName>
        <fullName evidence="3">TonB C-terminal domain-containing protein</fullName>
    </recommendedName>
</protein>
<evidence type="ECO:0000259" key="3">
    <source>
        <dbReference type="Pfam" id="PF03544"/>
    </source>
</evidence>
<sequence length="375" mass="40734">MAEERKHTNTYSAADIEKYWTGKLTPAEMHAMEKAALDDPFLADAMDGYSGLSGGIQSDLKELQYRLETRTRPGRNLVILNWWKLAGAAIIVVSLGALAYLLLNRQGESRLAMEQANKQEEKSKQVITDSMQGSVHDSLQQILPYTQEPGASAPKELSKAKAQPKIPSKIIHGVVKDNENRPVADASVELQGKIPGIAITDSAGRFRLPAGDSAVNLNVVSEGYAIASRKIEQSEASKEIQIQLSGKVAGVQVDNGTRRSKKASAASAKADEPAAGNVEHATGTESASVAEPANGWEAFRLYLNSNKKVPDSLRSVHGEVELEFNINRLRKVSEIKVIRSLHPALDSQAVKLLENGPRWKPIDGKRTGITVRIGF</sequence>
<keyword evidence="5" id="KW-1185">Reference proteome</keyword>
<dbReference type="Pfam" id="PF03544">
    <property type="entry name" value="TonB_C"/>
    <property type="match status" value="1"/>
</dbReference>
<reference evidence="4 5" key="1">
    <citation type="submission" date="2014-11" db="EMBL/GenBank/DDBJ databases">
        <title>Genome sequence of Flavihumibacter solisilvae 3-3.</title>
        <authorList>
            <person name="Zhou G."/>
            <person name="Li M."/>
            <person name="Wang G."/>
        </authorList>
    </citation>
    <scope>NUCLEOTIDE SEQUENCE [LARGE SCALE GENOMIC DNA]</scope>
    <source>
        <strain evidence="4 5">3-3</strain>
    </source>
</reference>
<gene>
    <name evidence="4" type="ORF">OI18_17980</name>
</gene>
<comment type="caution">
    <text evidence="4">The sequence shown here is derived from an EMBL/GenBank/DDBJ whole genome shotgun (WGS) entry which is preliminary data.</text>
</comment>
<evidence type="ECO:0000256" key="1">
    <source>
        <dbReference type="SAM" id="MobiDB-lite"/>
    </source>
</evidence>
<keyword evidence="2" id="KW-1133">Transmembrane helix</keyword>
<dbReference type="GO" id="GO:0055085">
    <property type="term" value="P:transmembrane transport"/>
    <property type="evidence" value="ECO:0007669"/>
    <property type="project" value="InterPro"/>
</dbReference>
<organism evidence="4 5">
    <name type="scientific">Flavihumibacter solisilvae</name>
    <dbReference type="NCBI Taxonomy" id="1349421"/>
    <lineage>
        <taxon>Bacteria</taxon>
        <taxon>Pseudomonadati</taxon>
        <taxon>Bacteroidota</taxon>
        <taxon>Chitinophagia</taxon>
        <taxon>Chitinophagales</taxon>
        <taxon>Chitinophagaceae</taxon>
        <taxon>Flavihumibacter</taxon>
    </lineage>
</organism>
<feature type="domain" description="TonB C-terminal" evidence="3">
    <location>
        <begin position="316"/>
        <end position="373"/>
    </location>
</feature>
<dbReference type="Proteomes" id="UP000031408">
    <property type="component" value="Unassembled WGS sequence"/>
</dbReference>
<dbReference type="SUPFAM" id="SSF49464">
    <property type="entry name" value="Carboxypeptidase regulatory domain-like"/>
    <property type="match status" value="1"/>
</dbReference>
<keyword evidence="2" id="KW-0472">Membrane</keyword>
<accession>A0A0C1IG60</accession>
<evidence type="ECO:0000256" key="2">
    <source>
        <dbReference type="SAM" id="Phobius"/>
    </source>
</evidence>
<dbReference type="STRING" id="1349421.OI18_17980"/>
<dbReference type="OrthoDB" id="1112758at2"/>
<keyword evidence="2" id="KW-0812">Transmembrane</keyword>
<proteinExistence type="predicted"/>